<dbReference type="GeneID" id="98150046"/>
<organism evidence="1 2">
    <name type="scientific">Aspergillus lucknowensis</name>
    <dbReference type="NCBI Taxonomy" id="176173"/>
    <lineage>
        <taxon>Eukaryota</taxon>
        <taxon>Fungi</taxon>
        <taxon>Dikarya</taxon>
        <taxon>Ascomycota</taxon>
        <taxon>Pezizomycotina</taxon>
        <taxon>Eurotiomycetes</taxon>
        <taxon>Eurotiomycetidae</taxon>
        <taxon>Eurotiales</taxon>
        <taxon>Aspergillaceae</taxon>
        <taxon>Aspergillus</taxon>
        <taxon>Aspergillus subgen. Nidulantes</taxon>
    </lineage>
</organism>
<evidence type="ECO:0000313" key="2">
    <source>
        <dbReference type="Proteomes" id="UP001610432"/>
    </source>
</evidence>
<comment type="caution">
    <text evidence="1">The sequence shown here is derived from an EMBL/GenBank/DDBJ whole genome shotgun (WGS) entry which is preliminary data.</text>
</comment>
<reference evidence="1 2" key="1">
    <citation type="submission" date="2024-07" db="EMBL/GenBank/DDBJ databases">
        <title>Section-level genome sequencing and comparative genomics of Aspergillus sections Usti and Cavernicolus.</title>
        <authorList>
            <consortium name="Lawrence Berkeley National Laboratory"/>
            <person name="Nybo J.L."/>
            <person name="Vesth T.C."/>
            <person name="Theobald S."/>
            <person name="Frisvad J.C."/>
            <person name="Larsen T.O."/>
            <person name="Kjaerboelling I."/>
            <person name="Rothschild-Mancinelli K."/>
            <person name="Lyhne E.K."/>
            <person name="Kogle M.E."/>
            <person name="Barry K."/>
            <person name="Clum A."/>
            <person name="Na H."/>
            <person name="Ledsgaard L."/>
            <person name="Lin J."/>
            <person name="Lipzen A."/>
            <person name="Kuo A."/>
            <person name="Riley R."/>
            <person name="Mondo S."/>
            <person name="Labutti K."/>
            <person name="Haridas S."/>
            <person name="Pangalinan J."/>
            <person name="Salamov A.A."/>
            <person name="Simmons B.A."/>
            <person name="Magnuson J.K."/>
            <person name="Chen J."/>
            <person name="Drula E."/>
            <person name="Henrissat B."/>
            <person name="Wiebenga A."/>
            <person name="Lubbers R.J."/>
            <person name="Gomes A.C."/>
            <person name="Macurrencykelacurrency M.R."/>
            <person name="Stajich J."/>
            <person name="Grigoriev I.V."/>
            <person name="Mortensen U.H."/>
            <person name="De Vries R.P."/>
            <person name="Baker S.E."/>
            <person name="Andersen M.R."/>
        </authorList>
    </citation>
    <scope>NUCLEOTIDE SEQUENCE [LARGE SCALE GENOMIC DNA]</scope>
    <source>
        <strain evidence="1 2">CBS 449.75</strain>
    </source>
</reference>
<name>A0ABR4LVG0_9EURO</name>
<sequence>MRRSYCSDECDGRMSKSWSTPICTSMEHLSFHVKELISPHKRKKGERRTREWTRAFQPSVVNPPHNAFFSPFHGSWSLRHGPRRHLTKSQQIRTATAWAFHPIHLGRARDGTRDGLSVWYVVNEWAAEEVAHGLLCRVCSMDGAKPSKR</sequence>
<dbReference type="RefSeq" id="XP_070887460.1">
    <property type="nucleotide sequence ID" value="XM_071034974.1"/>
</dbReference>
<evidence type="ECO:0000313" key="1">
    <source>
        <dbReference type="EMBL" id="KAL2868481.1"/>
    </source>
</evidence>
<accession>A0ABR4LVG0</accession>
<protein>
    <recommendedName>
        <fullName evidence="3">C2H2-type domain-containing protein</fullName>
    </recommendedName>
</protein>
<evidence type="ECO:0008006" key="3">
    <source>
        <dbReference type="Google" id="ProtNLM"/>
    </source>
</evidence>
<dbReference type="Proteomes" id="UP001610432">
    <property type="component" value="Unassembled WGS sequence"/>
</dbReference>
<proteinExistence type="predicted"/>
<dbReference type="EMBL" id="JBFXLQ010000013">
    <property type="protein sequence ID" value="KAL2868481.1"/>
    <property type="molecule type" value="Genomic_DNA"/>
</dbReference>
<gene>
    <name evidence="1" type="ORF">BJX67DRAFT_41352</name>
</gene>
<keyword evidence="2" id="KW-1185">Reference proteome</keyword>